<dbReference type="Proteomes" id="UP000070414">
    <property type="component" value="Unassembled WGS sequence"/>
</dbReference>
<comment type="caution">
    <text evidence="3">The sequence shown here is derived from an EMBL/GenBank/DDBJ whole genome shotgun (WGS) entry which is preliminary data.</text>
</comment>
<keyword evidence="4" id="KW-1185">Reference proteome</keyword>
<evidence type="ECO:0000256" key="1">
    <source>
        <dbReference type="SAM" id="MobiDB-lite"/>
    </source>
</evidence>
<reference evidence="3 4" key="1">
    <citation type="journal article" date="2016" name="Sci. Rep.">
        <title>Metabolic traits of an uncultured archaeal lineage -MSBL1- from brine pools of the Red Sea.</title>
        <authorList>
            <person name="Mwirichia R."/>
            <person name="Alam I."/>
            <person name="Rashid M."/>
            <person name="Vinu M."/>
            <person name="Ba-Alawi W."/>
            <person name="Anthony Kamau A."/>
            <person name="Kamanda Ngugi D."/>
            <person name="Goker M."/>
            <person name="Klenk H.P."/>
            <person name="Bajic V."/>
            <person name="Stingl U."/>
        </authorList>
    </citation>
    <scope>NUCLEOTIDE SEQUENCE [LARGE SCALE GENOMIC DNA]</scope>
    <source>
        <strain evidence="3">SCGC-AAA259I14</strain>
    </source>
</reference>
<evidence type="ECO:0000313" key="3">
    <source>
        <dbReference type="EMBL" id="KXA97686.1"/>
    </source>
</evidence>
<feature type="domain" description="CobN/magnesium chelatase" evidence="2">
    <location>
        <begin position="13"/>
        <end position="106"/>
    </location>
</feature>
<feature type="compositionally biased region" description="Basic and acidic residues" evidence="1">
    <location>
        <begin position="10"/>
        <end position="32"/>
    </location>
</feature>
<protein>
    <recommendedName>
        <fullName evidence="2">CobN/magnesium chelatase domain-containing protein</fullName>
    </recommendedName>
</protein>
<dbReference type="Pfam" id="PF02514">
    <property type="entry name" value="CobN-Mg_chel"/>
    <property type="match status" value="1"/>
</dbReference>
<dbReference type="AlphaFoldDB" id="A0A133UU88"/>
<sequence length="144" mass="17135">MERKKRGRRKAENVEKRATDLDQRTRVREQRTRFGPSDTEYATFMRTKIEASQWEDEKELVESYDRSMNYAYLGENLQKIEKSPELFKRLTSGIDAVTQVRDNTNTNSPTWTTITNFSEAHPEAWRRKRAVGPSNWWWTAQMRA</sequence>
<accession>A0A133UU88</accession>
<gene>
    <name evidence="3" type="ORF">AKJ38_00535</name>
</gene>
<dbReference type="EMBL" id="LHXS01000005">
    <property type="protein sequence ID" value="KXA97686.1"/>
    <property type="molecule type" value="Genomic_DNA"/>
</dbReference>
<organism evidence="3 4">
    <name type="scientific">candidate division MSBL1 archaeon SCGC-AAA259I14</name>
    <dbReference type="NCBI Taxonomy" id="1698268"/>
    <lineage>
        <taxon>Archaea</taxon>
        <taxon>Methanobacteriati</taxon>
        <taxon>Methanobacteriota</taxon>
        <taxon>candidate division MSBL1</taxon>
    </lineage>
</organism>
<feature type="region of interest" description="Disordered" evidence="1">
    <location>
        <begin position="1"/>
        <end position="37"/>
    </location>
</feature>
<name>A0A133UU88_9EURY</name>
<evidence type="ECO:0000313" key="4">
    <source>
        <dbReference type="Proteomes" id="UP000070414"/>
    </source>
</evidence>
<proteinExistence type="predicted"/>
<dbReference type="InterPro" id="IPR003672">
    <property type="entry name" value="CobN/Mg_chltase"/>
</dbReference>
<evidence type="ECO:0000259" key="2">
    <source>
        <dbReference type="Pfam" id="PF02514"/>
    </source>
</evidence>